<dbReference type="InterPro" id="IPR002110">
    <property type="entry name" value="Ankyrin_rpt"/>
</dbReference>
<feature type="repeat" description="ANK" evidence="4">
    <location>
        <begin position="173"/>
        <end position="205"/>
    </location>
</feature>
<keyword evidence="8" id="KW-1185">Reference proteome</keyword>
<dbReference type="InterPro" id="IPR036770">
    <property type="entry name" value="Ankyrin_rpt-contain_sf"/>
</dbReference>
<keyword evidence="3" id="KW-0446">Lipid-binding</keyword>
<dbReference type="InterPro" id="IPR014352">
    <property type="entry name" value="FERM/acyl-CoA-bd_prot_sf"/>
</dbReference>
<dbReference type="AlphaFoldDB" id="A0A2V3IC68"/>
<feature type="transmembrane region" description="Helical" evidence="5">
    <location>
        <begin position="291"/>
        <end position="308"/>
    </location>
</feature>
<dbReference type="PANTHER" id="PTHR24119">
    <property type="entry name" value="ACYL-COA-BINDING DOMAIN-CONTAINING PROTEIN 6"/>
    <property type="match status" value="1"/>
</dbReference>
<dbReference type="PROSITE" id="PS51228">
    <property type="entry name" value="ACB_2"/>
    <property type="match status" value="1"/>
</dbReference>
<dbReference type="SMART" id="SM00248">
    <property type="entry name" value="ANK"/>
    <property type="match status" value="3"/>
</dbReference>
<keyword evidence="5" id="KW-1133">Transmembrane helix</keyword>
<reference evidence="7 8" key="1">
    <citation type="journal article" date="2018" name="Mol. Biol. Evol.">
        <title>Analysis of the draft genome of the red seaweed Gracilariopsis chorda provides insights into genome size evolution in Rhodophyta.</title>
        <authorList>
            <person name="Lee J."/>
            <person name="Yang E.C."/>
            <person name="Graf L."/>
            <person name="Yang J.H."/>
            <person name="Qiu H."/>
            <person name="Zel Zion U."/>
            <person name="Chan C.X."/>
            <person name="Stephens T.G."/>
            <person name="Weber A.P.M."/>
            <person name="Boo G.H."/>
            <person name="Boo S.M."/>
            <person name="Kim K.M."/>
            <person name="Shin Y."/>
            <person name="Jung M."/>
            <person name="Lee S.J."/>
            <person name="Yim H.S."/>
            <person name="Lee J.H."/>
            <person name="Bhattacharya D."/>
            <person name="Yoon H.S."/>
        </authorList>
    </citation>
    <scope>NUCLEOTIDE SEQUENCE [LARGE SCALE GENOMIC DNA]</scope>
    <source>
        <strain evidence="7 8">SKKU-2015</strain>
        <tissue evidence="7">Whole body</tissue>
    </source>
</reference>
<gene>
    <name evidence="7" type="ORF">BWQ96_10602</name>
</gene>
<dbReference type="Pfam" id="PF00887">
    <property type="entry name" value="ACBP"/>
    <property type="match status" value="1"/>
</dbReference>
<dbReference type="PRINTS" id="PR00689">
    <property type="entry name" value="ACOABINDINGP"/>
</dbReference>
<dbReference type="PROSITE" id="PS50088">
    <property type="entry name" value="ANK_REPEAT"/>
    <property type="match status" value="2"/>
</dbReference>
<feature type="domain" description="ACB" evidence="6">
    <location>
        <begin position="22"/>
        <end position="109"/>
    </location>
</feature>
<dbReference type="SUPFAM" id="SSF48403">
    <property type="entry name" value="Ankyrin repeat"/>
    <property type="match status" value="1"/>
</dbReference>
<accession>A0A2V3IC68</accession>
<sequence length="310" mass="34117">MLHTCSVSDVRSNSASAMTTAIVSSFEDAADFVSSGKLGSISQDEQLELYGLYSVVRKGSAPNKAPSALLDPTGFAKWTAWQTYSHLEKEDAMKEYIELVSSLLASSRPKTSSSTQSTGFGNKGSGGFDIQADNEELSNNELDICYYATMGDKASVIRCLKKQRVSPNYRDQDGLTPLMRAVDRNEMHVVDILVAAGADLNAVDDEGQTALHYAVCCDYSEMTALLLYHGARTDIVDKHGDGALGIASDETKRAIEEVQQGTWKRKSPQFNVGRWWFSYFSPVHFEFNTQVLAASAFITVGIILYYHLRQ</sequence>
<dbReference type="PANTHER" id="PTHR24119:SF0">
    <property type="entry name" value="ACYL-COA-BINDING DOMAIN-CONTAINING PROTEIN 6"/>
    <property type="match status" value="1"/>
</dbReference>
<keyword evidence="5" id="KW-0472">Membrane</keyword>
<dbReference type="Gene3D" id="1.20.80.10">
    <property type="match status" value="1"/>
</dbReference>
<dbReference type="InterPro" id="IPR035984">
    <property type="entry name" value="Acyl-CoA-binding_sf"/>
</dbReference>
<dbReference type="Gene3D" id="1.25.40.20">
    <property type="entry name" value="Ankyrin repeat-containing domain"/>
    <property type="match status" value="2"/>
</dbReference>
<evidence type="ECO:0000313" key="7">
    <source>
        <dbReference type="EMBL" id="PXF39702.1"/>
    </source>
</evidence>
<organism evidence="7 8">
    <name type="scientific">Gracilariopsis chorda</name>
    <dbReference type="NCBI Taxonomy" id="448386"/>
    <lineage>
        <taxon>Eukaryota</taxon>
        <taxon>Rhodophyta</taxon>
        <taxon>Florideophyceae</taxon>
        <taxon>Rhodymeniophycidae</taxon>
        <taxon>Gracilariales</taxon>
        <taxon>Gracilariaceae</taxon>
        <taxon>Gracilariopsis</taxon>
    </lineage>
</organism>
<evidence type="ECO:0000256" key="1">
    <source>
        <dbReference type="ARBA" id="ARBA00022737"/>
    </source>
</evidence>
<dbReference type="EMBL" id="NBIV01000506">
    <property type="protein sequence ID" value="PXF39702.1"/>
    <property type="molecule type" value="Genomic_DNA"/>
</dbReference>
<evidence type="ECO:0000259" key="6">
    <source>
        <dbReference type="PROSITE" id="PS51228"/>
    </source>
</evidence>
<comment type="caution">
    <text evidence="7">The sequence shown here is derived from an EMBL/GenBank/DDBJ whole genome shotgun (WGS) entry which is preliminary data.</text>
</comment>
<dbReference type="GO" id="GO:0000062">
    <property type="term" value="F:fatty-acyl-CoA binding"/>
    <property type="evidence" value="ECO:0007669"/>
    <property type="project" value="InterPro"/>
</dbReference>
<feature type="repeat" description="ANK" evidence="4">
    <location>
        <begin position="206"/>
        <end position="238"/>
    </location>
</feature>
<protein>
    <submittedName>
        <fullName evidence="7">Acyl-CoA-binding domain-containing protein 1</fullName>
    </submittedName>
</protein>
<evidence type="ECO:0000256" key="4">
    <source>
        <dbReference type="PROSITE-ProRule" id="PRU00023"/>
    </source>
</evidence>
<evidence type="ECO:0000256" key="3">
    <source>
        <dbReference type="ARBA" id="ARBA00023121"/>
    </source>
</evidence>
<evidence type="ECO:0000256" key="5">
    <source>
        <dbReference type="SAM" id="Phobius"/>
    </source>
</evidence>
<evidence type="ECO:0000313" key="8">
    <source>
        <dbReference type="Proteomes" id="UP000247409"/>
    </source>
</evidence>
<dbReference type="OrthoDB" id="10254927at2759"/>
<keyword evidence="5" id="KW-0812">Transmembrane</keyword>
<name>A0A2V3IC68_9FLOR</name>
<dbReference type="PROSITE" id="PS50297">
    <property type="entry name" value="ANK_REP_REGION"/>
    <property type="match status" value="2"/>
</dbReference>
<dbReference type="InterPro" id="IPR000582">
    <property type="entry name" value="Acyl-CoA-binding_protein"/>
</dbReference>
<proteinExistence type="predicted"/>
<evidence type="ECO:0000256" key="2">
    <source>
        <dbReference type="ARBA" id="ARBA00023043"/>
    </source>
</evidence>
<dbReference type="Pfam" id="PF12796">
    <property type="entry name" value="Ank_2"/>
    <property type="match status" value="1"/>
</dbReference>
<dbReference type="Proteomes" id="UP000247409">
    <property type="component" value="Unassembled WGS sequence"/>
</dbReference>
<dbReference type="STRING" id="448386.A0A2V3IC68"/>
<keyword evidence="1" id="KW-0677">Repeat</keyword>
<keyword evidence="2 4" id="KW-0040">ANK repeat</keyword>
<dbReference type="SUPFAM" id="SSF47027">
    <property type="entry name" value="Acyl-CoA binding protein"/>
    <property type="match status" value="1"/>
</dbReference>